<evidence type="ECO:0000256" key="5">
    <source>
        <dbReference type="ARBA" id="ARBA00022741"/>
    </source>
</evidence>
<organism evidence="14 15">
    <name type="scientific">Desulfobacter latus</name>
    <dbReference type="NCBI Taxonomy" id="2292"/>
    <lineage>
        <taxon>Bacteria</taxon>
        <taxon>Pseudomonadati</taxon>
        <taxon>Thermodesulfobacteriota</taxon>
        <taxon>Desulfobacteria</taxon>
        <taxon>Desulfobacterales</taxon>
        <taxon>Desulfobacteraceae</taxon>
        <taxon>Desulfobacter</taxon>
    </lineage>
</organism>
<keyword evidence="6" id="KW-0067">ATP-binding</keyword>
<protein>
    <submittedName>
        <fullName evidence="14">Response regulator</fullName>
    </submittedName>
</protein>
<keyword evidence="2" id="KW-1003">Cell membrane</keyword>
<evidence type="ECO:0000256" key="9">
    <source>
        <dbReference type="ARBA" id="ARBA00023136"/>
    </source>
</evidence>
<dbReference type="GO" id="GO:0005524">
    <property type="term" value="F:ATP binding"/>
    <property type="evidence" value="ECO:0007669"/>
    <property type="project" value="UniProtKB-KW"/>
</dbReference>
<comment type="caution">
    <text evidence="14">The sequence shown here is derived from an EMBL/GenBank/DDBJ whole genome shotgun (WGS) entry which is preliminary data.</text>
</comment>
<dbReference type="EMBL" id="JACADJ010000003">
    <property type="protein sequence ID" value="NWH03668.1"/>
    <property type="molecule type" value="Genomic_DNA"/>
</dbReference>
<evidence type="ECO:0000256" key="11">
    <source>
        <dbReference type="PROSITE-ProRule" id="PRU00169"/>
    </source>
</evidence>
<keyword evidence="15" id="KW-1185">Reference proteome</keyword>
<evidence type="ECO:0000256" key="2">
    <source>
        <dbReference type="ARBA" id="ARBA00022475"/>
    </source>
</evidence>
<dbReference type="Pfam" id="PF00072">
    <property type="entry name" value="Response_reg"/>
    <property type="match status" value="1"/>
</dbReference>
<evidence type="ECO:0000256" key="7">
    <source>
        <dbReference type="ARBA" id="ARBA00022989"/>
    </source>
</evidence>
<dbReference type="SUPFAM" id="SSF52172">
    <property type="entry name" value="CheY-like"/>
    <property type="match status" value="1"/>
</dbReference>
<dbReference type="GO" id="GO:0000160">
    <property type="term" value="P:phosphorelay signal transduction system"/>
    <property type="evidence" value="ECO:0007669"/>
    <property type="project" value="UniProtKB-KW"/>
</dbReference>
<feature type="modified residue" description="Phosphohistidine" evidence="10">
    <location>
        <position position="210"/>
    </location>
</feature>
<proteinExistence type="predicted"/>
<dbReference type="RefSeq" id="WP_178365122.1">
    <property type="nucleotide sequence ID" value="NZ_JACADJ010000003.1"/>
</dbReference>
<feature type="modified residue" description="4-aspartylphosphate" evidence="11">
    <location>
        <position position="62"/>
    </location>
</feature>
<dbReference type="PANTHER" id="PTHR45339:SF1">
    <property type="entry name" value="HYBRID SIGNAL TRANSDUCTION HISTIDINE KINASE J"/>
    <property type="match status" value="1"/>
</dbReference>
<gene>
    <name evidence="14" type="ORF">HXW94_01430</name>
</gene>
<feature type="domain" description="HPt" evidence="13">
    <location>
        <begin position="171"/>
        <end position="269"/>
    </location>
</feature>
<dbReference type="InterPro" id="IPR008207">
    <property type="entry name" value="Sig_transdc_His_kin_Hpt_dom"/>
</dbReference>
<keyword evidence="3 11" id="KW-0597">Phosphoprotein</keyword>
<dbReference type="GO" id="GO:0004672">
    <property type="term" value="F:protein kinase activity"/>
    <property type="evidence" value="ECO:0007669"/>
    <property type="project" value="UniProtKB-ARBA"/>
</dbReference>
<dbReference type="Gene3D" id="1.20.120.160">
    <property type="entry name" value="HPT domain"/>
    <property type="match status" value="1"/>
</dbReference>
<sequence length="271" mass="30035">MNDKRAFPGGYNILLAEDDKINQVVVTGFIKKLNLGRVKIVENGKEAVKMFCSHRFDLILMDGEMPEMNGIDATLEIRAIEKDKNLLRTPIIALTAHATAQDRAVFLKSGMDEFLKKPLSPEALTKAVQRVIQGRRSDALSGGEVDAKDEIGRDLEDPLDLQELKRIMRGKKSLLKNCLQAFESTYLSLLSKMTTCIEKNDYDELKNSAHRLKGMLKYLAAHKAATLAGQLESMGVSGNIAANADITVQTLNDECHKIIECVRQVLAGDFS</sequence>
<dbReference type="Gene3D" id="3.40.50.2300">
    <property type="match status" value="1"/>
</dbReference>
<dbReference type="AlphaFoldDB" id="A0A850T5S5"/>
<evidence type="ECO:0000313" key="14">
    <source>
        <dbReference type="EMBL" id="NWH03668.1"/>
    </source>
</evidence>
<evidence type="ECO:0000256" key="1">
    <source>
        <dbReference type="ARBA" id="ARBA00004651"/>
    </source>
</evidence>
<evidence type="ECO:0000313" key="15">
    <source>
        <dbReference type="Proteomes" id="UP000553343"/>
    </source>
</evidence>
<evidence type="ECO:0000259" key="13">
    <source>
        <dbReference type="PROSITE" id="PS50894"/>
    </source>
</evidence>
<evidence type="ECO:0000256" key="4">
    <source>
        <dbReference type="ARBA" id="ARBA00022692"/>
    </source>
</evidence>
<dbReference type="GO" id="GO:0005886">
    <property type="term" value="C:plasma membrane"/>
    <property type="evidence" value="ECO:0007669"/>
    <property type="project" value="UniProtKB-SubCell"/>
</dbReference>
<dbReference type="InterPro" id="IPR001789">
    <property type="entry name" value="Sig_transdc_resp-reg_receiver"/>
</dbReference>
<keyword evidence="7" id="KW-1133">Transmembrane helix</keyword>
<dbReference type="InterPro" id="IPR011006">
    <property type="entry name" value="CheY-like_superfamily"/>
</dbReference>
<reference evidence="14 15" key="1">
    <citation type="submission" date="2020-06" db="EMBL/GenBank/DDBJ databases">
        <title>High-quality draft genome of sulfate reducer Desulfobacter latus type strain AcrS2 isolated from marine sediment.</title>
        <authorList>
            <person name="Hoppe M."/>
            <person name="Larsen C.K."/>
            <person name="Marshall I.P.G."/>
            <person name="Schramm A."/>
            <person name="Marietou A.G."/>
        </authorList>
    </citation>
    <scope>NUCLEOTIDE SEQUENCE [LARGE SCALE GENOMIC DNA]</scope>
    <source>
        <strain evidence="14 15">AcRS2</strain>
    </source>
</reference>
<keyword evidence="8" id="KW-0902">Two-component regulatory system</keyword>
<keyword evidence="9" id="KW-0472">Membrane</keyword>
<dbReference type="CDD" id="cd17546">
    <property type="entry name" value="REC_hyHK_CKI1_RcsC-like"/>
    <property type="match status" value="1"/>
</dbReference>
<dbReference type="PROSITE" id="PS50894">
    <property type="entry name" value="HPT"/>
    <property type="match status" value="1"/>
</dbReference>
<dbReference type="Pfam" id="PF01627">
    <property type="entry name" value="Hpt"/>
    <property type="match status" value="1"/>
</dbReference>
<keyword evidence="5" id="KW-0547">Nucleotide-binding</keyword>
<dbReference type="SUPFAM" id="SSF47226">
    <property type="entry name" value="Histidine-containing phosphotransfer domain, HPT domain"/>
    <property type="match status" value="1"/>
</dbReference>
<dbReference type="Proteomes" id="UP000553343">
    <property type="component" value="Unassembled WGS sequence"/>
</dbReference>
<evidence type="ECO:0000256" key="6">
    <source>
        <dbReference type="ARBA" id="ARBA00022840"/>
    </source>
</evidence>
<keyword evidence="4" id="KW-0812">Transmembrane</keyword>
<evidence type="ECO:0000256" key="8">
    <source>
        <dbReference type="ARBA" id="ARBA00023012"/>
    </source>
</evidence>
<dbReference type="SMART" id="SM00448">
    <property type="entry name" value="REC"/>
    <property type="match status" value="1"/>
</dbReference>
<accession>A0A850T5S5</accession>
<evidence type="ECO:0000256" key="10">
    <source>
        <dbReference type="PROSITE-ProRule" id="PRU00110"/>
    </source>
</evidence>
<evidence type="ECO:0000256" key="3">
    <source>
        <dbReference type="ARBA" id="ARBA00022553"/>
    </source>
</evidence>
<comment type="subcellular location">
    <subcellularLocation>
        <location evidence="1">Cell membrane</location>
        <topology evidence="1">Multi-pass membrane protein</topology>
    </subcellularLocation>
</comment>
<dbReference type="PANTHER" id="PTHR45339">
    <property type="entry name" value="HYBRID SIGNAL TRANSDUCTION HISTIDINE KINASE J"/>
    <property type="match status" value="1"/>
</dbReference>
<dbReference type="PROSITE" id="PS50110">
    <property type="entry name" value="RESPONSE_REGULATORY"/>
    <property type="match status" value="1"/>
</dbReference>
<dbReference type="InterPro" id="IPR036641">
    <property type="entry name" value="HPT_dom_sf"/>
</dbReference>
<evidence type="ECO:0000259" key="12">
    <source>
        <dbReference type="PROSITE" id="PS50110"/>
    </source>
</evidence>
<name>A0A850T5S5_9BACT</name>
<feature type="domain" description="Response regulatory" evidence="12">
    <location>
        <begin position="12"/>
        <end position="132"/>
    </location>
</feature>